<keyword evidence="3 5" id="KW-0520">NAD</keyword>
<proteinExistence type="inferred from homology"/>
<dbReference type="PIRSF" id="PIRSF000105">
    <property type="entry name" value="HCDH"/>
    <property type="match status" value="1"/>
</dbReference>
<dbReference type="EC" id="1.1.1.157" evidence="8"/>
<dbReference type="InterPro" id="IPR006108">
    <property type="entry name" value="3HC_DH_C"/>
</dbReference>
<dbReference type="Pfam" id="PF00725">
    <property type="entry name" value="3HCDH"/>
    <property type="match status" value="1"/>
</dbReference>
<dbReference type="Gene3D" id="3.40.50.720">
    <property type="entry name" value="NAD(P)-binding Rossmann-like Domain"/>
    <property type="match status" value="1"/>
</dbReference>
<evidence type="ECO:0000256" key="4">
    <source>
        <dbReference type="PIRSR" id="PIRSR000105-1"/>
    </source>
</evidence>
<comment type="similarity">
    <text evidence="1">Belongs to the 3-hydroxyacyl-CoA dehydrogenase family.</text>
</comment>
<feature type="binding site" evidence="5">
    <location>
        <begin position="35"/>
        <end position="40"/>
    </location>
    <ligand>
        <name>NAD(+)</name>
        <dbReference type="ChEBI" id="CHEBI:57540"/>
    </ligand>
</feature>
<feature type="binding site" evidence="5">
    <location>
        <position position="168"/>
    </location>
    <ligand>
        <name>NAD(+)</name>
        <dbReference type="ChEBI" id="CHEBI:57540"/>
    </ligand>
</feature>
<feature type="site" description="Important for catalytic activity" evidence="4">
    <location>
        <position position="165"/>
    </location>
</feature>
<reference evidence="8 9" key="1">
    <citation type="journal article" date="2017" name="Environ. Microbiol.">
        <title>Genomic and physiological analyses of 'Reinekea forsetii' reveal a versatile opportunistic lifestyle during spring algae blooms.</title>
        <authorList>
            <person name="Avci B."/>
            <person name="Hahnke R.L."/>
            <person name="Chafee M."/>
            <person name="Fischer T."/>
            <person name="Gruber-Vodicka H."/>
            <person name="Tegetmeyer H.E."/>
            <person name="Harder J."/>
            <person name="Fuchs B.M."/>
            <person name="Amann R.I."/>
            <person name="Teeling H."/>
        </authorList>
    </citation>
    <scope>NUCLEOTIDE SEQUENCE [LARGE SCALE GENOMIC DNA]</scope>
    <source>
        <strain evidence="8 9">Hel1_31_D35</strain>
    </source>
</reference>
<evidence type="ECO:0000256" key="2">
    <source>
        <dbReference type="ARBA" id="ARBA00023002"/>
    </source>
</evidence>
<evidence type="ECO:0000259" key="6">
    <source>
        <dbReference type="Pfam" id="PF00725"/>
    </source>
</evidence>
<dbReference type="GO" id="GO:0008691">
    <property type="term" value="F:3-hydroxybutyryl-CoA dehydrogenase activity"/>
    <property type="evidence" value="ECO:0007669"/>
    <property type="project" value="UniProtKB-EC"/>
</dbReference>
<dbReference type="SUPFAM" id="SSF48179">
    <property type="entry name" value="6-phosphogluconate dehydrogenase C-terminal domain-like"/>
    <property type="match status" value="1"/>
</dbReference>
<dbReference type="PROSITE" id="PS00067">
    <property type="entry name" value="3HCDH"/>
    <property type="match status" value="1"/>
</dbReference>
<dbReference type="NCBIfam" id="NF004474">
    <property type="entry name" value="PRK05808.1"/>
    <property type="match status" value="1"/>
</dbReference>
<dbReference type="InterPro" id="IPR036291">
    <property type="entry name" value="NAD(P)-bd_dom_sf"/>
</dbReference>
<dbReference type="InterPro" id="IPR006176">
    <property type="entry name" value="3-OHacyl-CoA_DH_NAD-bd"/>
</dbReference>
<dbReference type="PANTHER" id="PTHR48075:SF5">
    <property type="entry name" value="3-HYDROXYBUTYRYL-COA DEHYDROGENASE"/>
    <property type="match status" value="1"/>
</dbReference>
<feature type="binding site" evidence="5">
    <location>
        <position position="144"/>
    </location>
    <ligand>
        <name>NAD(+)</name>
        <dbReference type="ChEBI" id="CHEBI:57540"/>
    </ligand>
</feature>
<dbReference type="KEGG" id="rfo:REIFOR_03105"/>
<feature type="binding site" evidence="5">
    <location>
        <position position="117"/>
    </location>
    <ligand>
        <name>NAD(+)</name>
        <dbReference type="ChEBI" id="CHEBI:57540"/>
    </ligand>
</feature>
<evidence type="ECO:0000256" key="5">
    <source>
        <dbReference type="PIRSR" id="PIRSR000105-2"/>
    </source>
</evidence>
<dbReference type="SUPFAM" id="SSF51735">
    <property type="entry name" value="NAD(P)-binding Rossmann-fold domains"/>
    <property type="match status" value="1"/>
</dbReference>
<sequence length="308" mass="34028">MGPVLLQPRSDCSPLRNQPCKRKQVMTISNIGVLGAGTMGSGIAQVFARQGFQVQLVDNQPSRLQHAVLEIQQSLDKEVAQGPLSATQRDQAAHNIHTAPQMDRFVDCDLVIEAVSEEEPTKIALFQSLDRICPDSTILASNTSAISLTRMAAATNRSDRFMGMHFMNPVAQMDLVELIRALQTSDATYQALHELVQRIQKTPVTVKDYPGFVSNRILMPMINEAVYTLYEGVASSTDIDAVMKLGMNHPMGPLELADFIGLDTCLVIMNVLHDGFRDSKYRPCPLLQQMVDAGYYGKKSGRGFYSYS</sequence>
<dbReference type="EMBL" id="CP011797">
    <property type="protein sequence ID" value="ATX78224.1"/>
    <property type="molecule type" value="Genomic_DNA"/>
</dbReference>
<dbReference type="FunFam" id="3.40.50.720:FF:000009">
    <property type="entry name" value="Fatty oxidation complex, alpha subunit"/>
    <property type="match status" value="1"/>
</dbReference>
<dbReference type="InterPro" id="IPR006180">
    <property type="entry name" value="3-OHacyl-CoA_DH_CS"/>
</dbReference>
<feature type="binding site" evidence="5">
    <location>
        <position position="122"/>
    </location>
    <ligand>
        <name>NAD(+)</name>
        <dbReference type="ChEBI" id="CHEBI:57540"/>
    </ligand>
</feature>
<feature type="domain" description="3-hydroxyacyl-CoA dehydrogenase C-terminal" evidence="6">
    <location>
        <begin position="211"/>
        <end position="307"/>
    </location>
</feature>
<dbReference type="InterPro" id="IPR022694">
    <property type="entry name" value="3-OHacyl-CoA_DH"/>
</dbReference>
<feature type="binding site" evidence="5">
    <location>
        <position position="299"/>
    </location>
    <ligand>
        <name>NAD(+)</name>
        <dbReference type="ChEBI" id="CHEBI:57540"/>
    </ligand>
</feature>
<dbReference type="Pfam" id="PF02737">
    <property type="entry name" value="3HCDH_N"/>
    <property type="match status" value="1"/>
</dbReference>
<dbReference type="PANTHER" id="PTHR48075">
    <property type="entry name" value="3-HYDROXYACYL-COA DEHYDROGENASE FAMILY PROTEIN"/>
    <property type="match status" value="1"/>
</dbReference>
<dbReference type="GO" id="GO:0006631">
    <property type="term" value="P:fatty acid metabolic process"/>
    <property type="evidence" value="ECO:0007669"/>
    <property type="project" value="InterPro"/>
</dbReference>
<keyword evidence="9" id="KW-1185">Reference proteome</keyword>
<name>A0A2K8KZL7_9GAMM</name>
<dbReference type="InterPro" id="IPR008927">
    <property type="entry name" value="6-PGluconate_DH-like_C_sf"/>
</dbReference>
<organism evidence="8 9">
    <name type="scientific">Reinekea forsetii</name>
    <dbReference type="NCBI Taxonomy" id="1336806"/>
    <lineage>
        <taxon>Bacteria</taxon>
        <taxon>Pseudomonadati</taxon>
        <taxon>Pseudomonadota</taxon>
        <taxon>Gammaproteobacteria</taxon>
        <taxon>Oceanospirillales</taxon>
        <taxon>Saccharospirillaceae</taxon>
        <taxon>Reinekea</taxon>
    </lineage>
</organism>
<dbReference type="InterPro" id="IPR013328">
    <property type="entry name" value="6PGD_dom2"/>
</dbReference>
<keyword evidence="2 8" id="KW-0560">Oxidoreductase</keyword>
<evidence type="ECO:0000259" key="7">
    <source>
        <dbReference type="Pfam" id="PF02737"/>
    </source>
</evidence>
<dbReference type="Gene3D" id="1.10.1040.10">
    <property type="entry name" value="N-(1-d-carboxylethyl)-l-norvaline Dehydrogenase, domain 2"/>
    <property type="match status" value="1"/>
</dbReference>
<feature type="binding site" evidence="5">
    <location>
        <position position="58"/>
    </location>
    <ligand>
        <name>NAD(+)</name>
        <dbReference type="ChEBI" id="CHEBI:57540"/>
    </ligand>
</feature>
<evidence type="ECO:0000313" key="9">
    <source>
        <dbReference type="Proteomes" id="UP000229757"/>
    </source>
</evidence>
<evidence type="ECO:0000256" key="3">
    <source>
        <dbReference type="ARBA" id="ARBA00023027"/>
    </source>
</evidence>
<dbReference type="AlphaFoldDB" id="A0A2K8KZL7"/>
<protein>
    <submittedName>
        <fullName evidence="8">3-hydroxybutyryl-CoA dehydrogenase</fullName>
        <ecNumber evidence="8">1.1.1.157</ecNumber>
    </submittedName>
</protein>
<evidence type="ECO:0000313" key="8">
    <source>
        <dbReference type="EMBL" id="ATX78224.1"/>
    </source>
</evidence>
<dbReference type="GO" id="GO:0070403">
    <property type="term" value="F:NAD+ binding"/>
    <property type="evidence" value="ECO:0007669"/>
    <property type="project" value="InterPro"/>
</dbReference>
<evidence type="ECO:0000256" key="1">
    <source>
        <dbReference type="ARBA" id="ARBA00009463"/>
    </source>
</evidence>
<gene>
    <name evidence="8" type="ORF">REIFOR_03105</name>
</gene>
<dbReference type="Proteomes" id="UP000229757">
    <property type="component" value="Chromosome"/>
</dbReference>
<accession>A0A2K8KZL7</accession>
<feature type="domain" description="3-hydroxyacyl-CoA dehydrogenase NAD binding" evidence="7">
    <location>
        <begin position="30"/>
        <end position="208"/>
    </location>
</feature>